<dbReference type="EMBL" id="BBLT01000002">
    <property type="protein sequence ID" value="GAL83876.1"/>
    <property type="molecule type" value="Genomic_DNA"/>
</dbReference>
<evidence type="ECO:0000313" key="3">
    <source>
        <dbReference type="Proteomes" id="UP000030185"/>
    </source>
</evidence>
<evidence type="ECO:0000256" key="1">
    <source>
        <dbReference type="SAM" id="Phobius"/>
    </source>
</evidence>
<gene>
    <name evidence="2" type="ORF">MYP_1104</name>
</gene>
<dbReference type="GO" id="GO:0004177">
    <property type="term" value="F:aminopeptidase activity"/>
    <property type="evidence" value="ECO:0007669"/>
    <property type="project" value="TreeGrafter"/>
</dbReference>
<dbReference type="Gene3D" id="3.40.390.10">
    <property type="entry name" value="Collagenase (Catalytic Domain)"/>
    <property type="match status" value="1"/>
</dbReference>
<sequence length="280" mass="33451">MVLAAFFIIIFLITTFIFLYETIGRKVLSLGEWILTNFMKLNPIQIHILEYNFRYYQKLSPNNKLKFQRRVKFFLLNKKFYPQGGMNITEEMKIMIGACFVQLTFGLRPIKLRHFSRFYIYPTRYYSKITNLQHVGEVQTDGAIVLSWQHFQQGYEIPDDGFNVGLHEMAHAIKLADMYDDDDDFEGNSLFDYKDLVRFFKIGKTEINEIKKDKTHFLRKYASTNIEELFAVSVEYFFEKPEEFRIEVPHLYQILVRLLKQDPANTHFTTFTERERKKST</sequence>
<dbReference type="PANTHER" id="PTHR30164:SF2">
    <property type="entry name" value="PROTEIN MTFA"/>
    <property type="match status" value="1"/>
</dbReference>
<dbReference type="PANTHER" id="PTHR30164">
    <property type="entry name" value="MTFA PEPTIDASE"/>
    <property type="match status" value="1"/>
</dbReference>
<dbReference type="Pfam" id="PF06167">
    <property type="entry name" value="Peptidase_M90"/>
    <property type="match status" value="1"/>
</dbReference>
<proteinExistence type="predicted"/>
<evidence type="ECO:0000313" key="2">
    <source>
        <dbReference type="EMBL" id="GAL83876.1"/>
    </source>
</evidence>
<dbReference type="InterPro" id="IPR042252">
    <property type="entry name" value="MtfA_N"/>
</dbReference>
<dbReference type="STRING" id="153721.MYP_1104"/>
<name>A0A098LAC4_9BACT</name>
<dbReference type="Proteomes" id="UP000030185">
    <property type="component" value="Unassembled WGS sequence"/>
</dbReference>
<feature type="transmembrane region" description="Helical" evidence="1">
    <location>
        <begin position="6"/>
        <end position="23"/>
    </location>
</feature>
<keyword evidence="3" id="KW-1185">Reference proteome</keyword>
<dbReference type="GO" id="GO:0005829">
    <property type="term" value="C:cytosol"/>
    <property type="evidence" value="ECO:0007669"/>
    <property type="project" value="TreeGrafter"/>
</dbReference>
<accession>A0A098LAC4</accession>
<dbReference type="CDD" id="cd20170">
    <property type="entry name" value="Peptidase_M90-like"/>
    <property type="match status" value="1"/>
</dbReference>
<keyword evidence="1" id="KW-0472">Membrane</keyword>
<dbReference type="InterPro" id="IPR024079">
    <property type="entry name" value="MetalloPept_cat_dom_sf"/>
</dbReference>
<dbReference type="InterPro" id="IPR010384">
    <property type="entry name" value="MtfA_fam"/>
</dbReference>
<dbReference type="SUPFAM" id="SSF55486">
    <property type="entry name" value="Metalloproteases ('zincins'), catalytic domain"/>
    <property type="match status" value="1"/>
</dbReference>
<dbReference type="eggNOG" id="COG3228">
    <property type="taxonomic scope" value="Bacteria"/>
</dbReference>
<keyword evidence="1" id="KW-0812">Transmembrane</keyword>
<organism evidence="2 3">
    <name type="scientific">Sporocytophaga myxococcoides</name>
    <dbReference type="NCBI Taxonomy" id="153721"/>
    <lineage>
        <taxon>Bacteria</taxon>
        <taxon>Pseudomonadati</taxon>
        <taxon>Bacteroidota</taxon>
        <taxon>Cytophagia</taxon>
        <taxon>Cytophagales</taxon>
        <taxon>Cytophagaceae</taxon>
        <taxon>Sporocytophaga</taxon>
    </lineage>
</organism>
<comment type="caution">
    <text evidence="2">The sequence shown here is derived from an EMBL/GenBank/DDBJ whole genome shotgun (WGS) entry which is preliminary data.</text>
</comment>
<dbReference type="Gene3D" id="1.10.472.150">
    <property type="entry name" value="Glucose-regulated metallo-peptidase M90, N-terminal domain"/>
    <property type="match status" value="1"/>
</dbReference>
<keyword evidence="1" id="KW-1133">Transmembrane helix</keyword>
<dbReference type="AlphaFoldDB" id="A0A098LAC4"/>
<reference evidence="2 3" key="1">
    <citation type="submission" date="2014-09" db="EMBL/GenBank/DDBJ databases">
        <title>Sporocytophaga myxococcoides PG-01 genome sequencing.</title>
        <authorList>
            <person name="Liu L."/>
            <person name="Gao P.J."/>
            <person name="Chen G.J."/>
            <person name="Wang L.S."/>
        </authorList>
    </citation>
    <scope>NUCLEOTIDE SEQUENCE [LARGE SCALE GENOMIC DNA]</scope>
    <source>
        <strain evidence="2 3">PG-01</strain>
    </source>
</reference>
<dbReference type="GO" id="GO:0008237">
    <property type="term" value="F:metallopeptidase activity"/>
    <property type="evidence" value="ECO:0007669"/>
    <property type="project" value="InterPro"/>
</dbReference>
<protein>
    <submittedName>
        <fullName evidence="2">Mlc titration factor A</fullName>
    </submittedName>
</protein>